<keyword evidence="3" id="KW-1185">Reference proteome</keyword>
<reference evidence="2 3" key="1">
    <citation type="journal article" date="2013" name="PLoS Genet.">
        <title>The genome and development-dependent transcriptomes of Pyronema confluens: a window into fungal evolution.</title>
        <authorList>
            <person name="Traeger S."/>
            <person name="Altegoer F."/>
            <person name="Freitag M."/>
            <person name="Gabaldon T."/>
            <person name="Kempken F."/>
            <person name="Kumar A."/>
            <person name="Marcet-Houben M."/>
            <person name="Poggeler S."/>
            <person name="Stajich J.E."/>
            <person name="Nowrousian M."/>
        </authorList>
    </citation>
    <scope>NUCLEOTIDE SEQUENCE [LARGE SCALE GENOMIC DNA]</scope>
    <source>
        <strain evidence="3">CBS 100304</strain>
        <tissue evidence="2">Vegetative mycelium</tissue>
    </source>
</reference>
<sequence length="389" mass="43735">MRELIYLNQYASASARMSINVSPVASIQASLPMLPTRPSPPVSYPAAYSPFPIPRTTNRARACSTPTPPPPPQSLPQIPRKQKPFHGRSASVASPRKATRRLGGPLHATQTHQLREQPSELLLGSHKYLDKIIRSHNGSTRSAPTGPSISSITSCGCISEKAATPDAPTIHARYGRVPTPIGCLPGRALRVEDWASLGDRRGMGEGTERAFGGGKRRSSVFGEVGRKMKNVLRGLHANVSIGLEGREEFVEDYAPRPQLKRQITLRIKNNESGSCVFEIMKHEDTDDEILMPINDLKRLFPHSKQLQKTLYEWNRYYQNPPQHWIVNFIPRAYLKRGYTLSEDVFEYFRGHEDGCEYRIEYEPIGHHFCHVGTIAPTSRRRGRRASEPW</sequence>
<evidence type="ECO:0000256" key="1">
    <source>
        <dbReference type="SAM" id="MobiDB-lite"/>
    </source>
</evidence>
<protein>
    <submittedName>
        <fullName evidence="2">Uncharacterized protein</fullName>
    </submittedName>
</protein>
<dbReference type="EMBL" id="HF935827">
    <property type="protein sequence ID" value="CCX13349.1"/>
    <property type="molecule type" value="Genomic_DNA"/>
</dbReference>
<proteinExistence type="predicted"/>
<accession>U4LEW3</accession>
<organism evidence="2 3">
    <name type="scientific">Pyronema omphalodes (strain CBS 100304)</name>
    <name type="common">Pyronema confluens</name>
    <dbReference type="NCBI Taxonomy" id="1076935"/>
    <lineage>
        <taxon>Eukaryota</taxon>
        <taxon>Fungi</taxon>
        <taxon>Dikarya</taxon>
        <taxon>Ascomycota</taxon>
        <taxon>Pezizomycotina</taxon>
        <taxon>Pezizomycetes</taxon>
        <taxon>Pezizales</taxon>
        <taxon>Pyronemataceae</taxon>
        <taxon>Pyronema</taxon>
    </lineage>
</organism>
<name>U4LEW3_PYROM</name>
<evidence type="ECO:0000313" key="2">
    <source>
        <dbReference type="EMBL" id="CCX13349.1"/>
    </source>
</evidence>
<gene>
    <name evidence="2" type="ORF">PCON_12942</name>
</gene>
<feature type="region of interest" description="Disordered" evidence="1">
    <location>
        <begin position="55"/>
        <end position="112"/>
    </location>
</feature>
<dbReference type="AlphaFoldDB" id="U4LEW3"/>
<dbReference type="OrthoDB" id="5380685at2759"/>
<evidence type="ECO:0000313" key="3">
    <source>
        <dbReference type="Proteomes" id="UP000018144"/>
    </source>
</evidence>
<dbReference type="Proteomes" id="UP000018144">
    <property type="component" value="Unassembled WGS sequence"/>
</dbReference>